<evidence type="ECO:0000313" key="7">
    <source>
        <dbReference type="EMBL" id="RDI39713.1"/>
    </source>
</evidence>
<dbReference type="Proteomes" id="UP000562982">
    <property type="component" value="Unassembled WGS sequence"/>
</dbReference>
<reference evidence="6 9" key="2">
    <citation type="submission" date="2020-04" db="EMBL/GenBank/DDBJ databases">
        <title>Description of novel Gluconacetobacter.</title>
        <authorList>
            <person name="Sombolestani A."/>
        </authorList>
    </citation>
    <scope>NUCLEOTIDE SEQUENCE [LARGE SCALE GENOMIC DNA]</scope>
    <source>
        <strain evidence="6 9">LMG 1382</strain>
    </source>
</reference>
<dbReference type="Proteomes" id="UP000254958">
    <property type="component" value="Unassembled WGS sequence"/>
</dbReference>
<dbReference type="InterPro" id="IPR029052">
    <property type="entry name" value="Metallo-depent_PP-like"/>
</dbReference>
<feature type="coiled-coil region" evidence="4">
    <location>
        <begin position="680"/>
        <end position="710"/>
    </location>
</feature>
<name>A0A370GCK5_GLULI</name>
<evidence type="ECO:0000256" key="2">
    <source>
        <dbReference type="ARBA" id="ARBA00022801"/>
    </source>
</evidence>
<dbReference type="PANTHER" id="PTHR30337">
    <property type="entry name" value="COMPONENT OF ATP-DEPENDENT DSDNA EXONUCLEASE"/>
    <property type="match status" value="1"/>
</dbReference>
<keyword evidence="3 7" id="KW-0269">Exonuclease</keyword>
<evidence type="ECO:0000256" key="4">
    <source>
        <dbReference type="SAM" id="Coils"/>
    </source>
</evidence>
<dbReference type="InterPro" id="IPR041796">
    <property type="entry name" value="Mre11_N"/>
</dbReference>
<dbReference type="SUPFAM" id="SSF56300">
    <property type="entry name" value="Metallo-dependent phosphatases"/>
    <property type="match status" value="1"/>
</dbReference>
<protein>
    <submittedName>
        <fullName evidence="7">DNA repair exonuclease SbcCD nuclease subunit</fullName>
    </submittedName>
</protein>
<feature type="coiled-coil region" evidence="4">
    <location>
        <begin position="527"/>
        <end position="554"/>
    </location>
</feature>
<evidence type="ECO:0000259" key="5">
    <source>
        <dbReference type="Pfam" id="PF00149"/>
    </source>
</evidence>
<sequence>MRLLHTSDWQIGKVFRFADDDILPVLQQERLEAIGRIGRLARAQGAECVVVAGDIYDHLRPSERTLRQPVERMRQFPDLRWHLIPGNHDFNERDGLWDRLVRTGLPDHIVPHLAHAPVPLDAGATAWLLPAGLGHRHVIGDPTAWMEGATTPEGAIRIGLAHGSVRSFGEDAPGHNLLAIDRARQAGLSYLALGDWHGAVKIDARTWYSGTPEIDGFDVGGAGGGQALLVTLDGPRAEPVVEPHAVGRFRWERAQAVLTCADDIAALEGRLRALDPDDPSRVLVWLAVSGALGLPDLEGWQARIVDGLGSALRLLRIDGVPGLAASSDDLEAFGPGGAVRAAAETLARQAGEGDDAARAIAAAALRAVFLLAHGSKAGPVAALQPYGGRGAPRIAVDFTLDGCDWRLEKRFMQRAFVRLEGGSERLDGDAAEARLHDLLGVEAGRRGTEAMGLLNALWVTQGHSLVQPDFSDPARTTIRSCLEADLDAMTGGDAAGRVLSRVDADLAVLVDKRDNPRGRFRAAKEGGQEAAAELARLESRRQALEDDLSAMADLRRRLAHEDDADRREKERADLAEAGRVRDRLRDYDARYRTARAVRDHAAAQLVAVRQDLAVRAAWESDLAIGVARIAELDAALAAAQAVQDAAAAAHAGRLEAVQVADAARRAAREALDRAAGRVERARLAHERREAAAALDRLEQAAQAVTRARAELDACTIDDARMGTIRKAERALDAARAAGRAQATTLDVALADGARGRLMLDGQALEDGRIVVTDNAVLRIEGIGTITIAPASHGRDALRAELVRAGEGLRRALEAAGCVDLAGAEAALAIRRQTELVFQAAQTVLGGLLAAAGQVPATATEAARQRLADLDVRIARIGEAEADGAAGDPLELLDAAREAMQVAEDAYAAAQRALLAPDGTMRRAAEDLARLRAEAQVARDGVAQLARDLEAARAVEADDALSARLAAGQDAAGVAEQALLRIEETRPDGTEALADATILRLERTIQDGHARLAALRQEMAAREARIRAAEGDGLDERIAAQERLRAAHAAEDAACEREVAILKCLRDAVAAAERAATERYLAPLARAMQPALSALFPRAVATVEPDFSISALSRRIDEPFGTLSDGTREQIAVLARLGLADLMRARGRPAMLVLDDALTYADSGRLDRMFDILTEASGRMQILILTCRTELFTGLGARRLAVEPVGGDAAEGH</sequence>
<proteinExistence type="predicted"/>
<comment type="caution">
    <text evidence="7">The sequence shown here is derived from an EMBL/GenBank/DDBJ whole genome shotgun (WGS) entry which is preliminary data.</text>
</comment>
<dbReference type="GO" id="GO:0004527">
    <property type="term" value="F:exonuclease activity"/>
    <property type="evidence" value="ECO:0007669"/>
    <property type="project" value="UniProtKB-KW"/>
</dbReference>
<evidence type="ECO:0000313" key="6">
    <source>
        <dbReference type="EMBL" id="MBB2185898.1"/>
    </source>
</evidence>
<feature type="coiled-coil region" evidence="4">
    <location>
        <begin position="997"/>
        <end position="1031"/>
    </location>
</feature>
<gene>
    <name evidence="7" type="ORF">C7453_102507</name>
    <name evidence="6" type="ORF">HLH32_05790</name>
</gene>
<keyword evidence="4" id="KW-0175">Coiled coil</keyword>
<dbReference type="SUPFAM" id="SSF52540">
    <property type="entry name" value="P-loop containing nucleoside triphosphate hydrolases"/>
    <property type="match status" value="1"/>
</dbReference>
<dbReference type="CDD" id="cd00840">
    <property type="entry name" value="MPP_Mre11_N"/>
    <property type="match status" value="1"/>
</dbReference>
<dbReference type="InterPro" id="IPR050535">
    <property type="entry name" value="DNA_Repair-Maintenance_Comp"/>
</dbReference>
<evidence type="ECO:0000313" key="8">
    <source>
        <dbReference type="Proteomes" id="UP000254958"/>
    </source>
</evidence>
<accession>A0A370GCK5</accession>
<evidence type="ECO:0000256" key="1">
    <source>
        <dbReference type="ARBA" id="ARBA00022722"/>
    </source>
</evidence>
<dbReference type="InterPro" id="IPR027417">
    <property type="entry name" value="P-loop_NTPase"/>
</dbReference>
<dbReference type="Pfam" id="PF00149">
    <property type="entry name" value="Metallophos"/>
    <property type="match status" value="1"/>
</dbReference>
<keyword evidence="1" id="KW-0540">Nuclease</keyword>
<keyword evidence="8" id="KW-1185">Reference proteome</keyword>
<evidence type="ECO:0000313" key="9">
    <source>
        <dbReference type="Proteomes" id="UP000562982"/>
    </source>
</evidence>
<dbReference type="EMBL" id="JABEQI010000002">
    <property type="protein sequence ID" value="MBB2185898.1"/>
    <property type="molecule type" value="Genomic_DNA"/>
</dbReference>
<dbReference type="PANTHER" id="PTHR30337:SF0">
    <property type="entry name" value="NUCLEASE SBCCD SUBUNIT D"/>
    <property type="match status" value="1"/>
</dbReference>
<dbReference type="Gene3D" id="3.60.21.10">
    <property type="match status" value="1"/>
</dbReference>
<dbReference type="InterPro" id="IPR004843">
    <property type="entry name" value="Calcineurin-like_PHP"/>
</dbReference>
<dbReference type="Gene3D" id="3.40.50.300">
    <property type="entry name" value="P-loop containing nucleotide triphosphate hydrolases"/>
    <property type="match status" value="1"/>
</dbReference>
<dbReference type="RefSeq" id="WP_114726547.1">
    <property type="nucleotide sequence ID" value="NZ_JABEQI010000002.1"/>
</dbReference>
<organism evidence="7 8">
    <name type="scientific">Gluconacetobacter liquefaciens</name>
    <name type="common">Acetobacter liquefaciens</name>
    <dbReference type="NCBI Taxonomy" id="89584"/>
    <lineage>
        <taxon>Bacteria</taxon>
        <taxon>Pseudomonadati</taxon>
        <taxon>Pseudomonadota</taxon>
        <taxon>Alphaproteobacteria</taxon>
        <taxon>Acetobacterales</taxon>
        <taxon>Acetobacteraceae</taxon>
        <taxon>Gluconacetobacter</taxon>
    </lineage>
</organism>
<evidence type="ECO:0000256" key="3">
    <source>
        <dbReference type="ARBA" id="ARBA00022839"/>
    </source>
</evidence>
<feature type="domain" description="Calcineurin-like phosphoesterase" evidence="5">
    <location>
        <begin position="1"/>
        <end position="100"/>
    </location>
</feature>
<dbReference type="AlphaFoldDB" id="A0A370GCK5"/>
<dbReference type="EMBL" id="QQAW01000002">
    <property type="protein sequence ID" value="RDI39713.1"/>
    <property type="molecule type" value="Genomic_DNA"/>
</dbReference>
<keyword evidence="2" id="KW-0378">Hydrolase</keyword>
<feature type="coiled-coil region" evidence="4">
    <location>
        <begin position="892"/>
        <end position="947"/>
    </location>
</feature>
<reference evidence="7 8" key="1">
    <citation type="submission" date="2018-07" db="EMBL/GenBank/DDBJ databases">
        <title>Genomic Encyclopedia of Type Strains, Phase IV (KMG-IV): sequencing the most valuable type-strain genomes for metagenomic binning, comparative biology and taxonomic classification.</title>
        <authorList>
            <person name="Goeker M."/>
        </authorList>
    </citation>
    <scope>NUCLEOTIDE SEQUENCE [LARGE SCALE GENOMIC DNA]</scope>
    <source>
        <strain evidence="7 8">DSM 5603</strain>
    </source>
</reference>